<dbReference type="EMBL" id="BJNV01000004">
    <property type="protein sequence ID" value="GEC94129.1"/>
    <property type="molecule type" value="Genomic_DNA"/>
</dbReference>
<gene>
    <name evidence="4" type="ORF">ZRA01_02020</name>
</gene>
<dbReference type="Gene3D" id="3.40.630.30">
    <property type="match status" value="1"/>
</dbReference>
<accession>A0A4Y4CQL0</accession>
<dbReference type="AlphaFoldDB" id="A0A4Y4CQL0"/>
<name>A0A4Y4CQL0_ZOORA</name>
<keyword evidence="2" id="KW-0012">Acyltransferase</keyword>
<proteinExistence type="predicted"/>
<dbReference type="PANTHER" id="PTHR43877:SF2">
    <property type="entry name" value="AMINOALKYLPHOSPHONATE N-ACETYLTRANSFERASE-RELATED"/>
    <property type="match status" value="1"/>
</dbReference>
<dbReference type="InterPro" id="IPR000182">
    <property type="entry name" value="GNAT_dom"/>
</dbReference>
<keyword evidence="5" id="KW-1185">Reference proteome</keyword>
<feature type="domain" description="N-acetyltransferase" evidence="3">
    <location>
        <begin position="6"/>
        <end position="142"/>
    </location>
</feature>
<evidence type="ECO:0000256" key="2">
    <source>
        <dbReference type="ARBA" id="ARBA00023315"/>
    </source>
</evidence>
<dbReference type="GO" id="GO:0016747">
    <property type="term" value="F:acyltransferase activity, transferring groups other than amino-acyl groups"/>
    <property type="evidence" value="ECO:0007669"/>
    <property type="project" value="InterPro"/>
</dbReference>
<dbReference type="InterPro" id="IPR016181">
    <property type="entry name" value="Acyl_CoA_acyltransferase"/>
</dbReference>
<dbReference type="PROSITE" id="PS51186">
    <property type="entry name" value="GNAT"/>
    <property type="match status" value="1"/>
</dbReference>
<dbReference type="OrthoDB" id="9796171at2"/>
<evidence type="ECO:0000256" key="1">
    <source>
        <dbReference type="ARBA" id="ARBA00022679"/>
    </source>
</evidence>
<dbReference type="RefSeq" id="WP_141348894.1">
    <property type="nucleotide sequence ID" value="NZ_BJNV01000004.1"/>
</dbReference>
<evidence type="ECO:0000313" key="5">
    <source>
        <dbReference type="Proteomes" id="UP000318422"/>
    </source>
</evidence>
<dbReference type="CDD" id="cd04301">
    <property type="entry name" value="NAT_SF"/>
    <property type="match status" value="1"/>
</dbReference>
<dbReference type="PANTHER" id="PTHR43877">
    <property type="entry name" value="AMINOALKYLPHOSPHONATE N-ACETYLTRANSFERASE-RELATED-RELATED"/>
    <property type="match status" value="1"/>
</dbReference>
<evidence type="ECO:0000259" key="3">
    <source>
        <dbReference type="PROSITE" id="PS51186"/>
    </source>
</evidence>
<dbReference type="SUPFAM" id="SSF55729">
    <property type="entry name" value="Acyl-CoA N-acyltransferases (Nat)"/>
    <property type="match status" value="1"/>
</dbReference>
<dbReference type="Pfam" id="PF13673">
    <property type="entry name" value="Acetyltransf_10"/>
    <property type="match status" value="1"/>
</dbReference>
<dbReference type="InterPro" id="IPR050832">
    <property type="entry name" value="Bact_Acetyltransf"/>
</dbReference>
<sequence>MSAPSLVVRLGSWAELAAEAGPIRFEVFVEEQKVPAEMELDEFDALSCHALALLDGQPVGTGRLLADGHIGRMAVLAGWRGQGVGAALLQALIDEAGRRGMAQLALSAQTHALGFYRRFGFLPEGEVYEEAGLPHQVMTRRG</sequence>
<keyword evidence="1 4" id="KW-0808">Transferase</keyword>
<evidence type="ECO:0000313" key="4">
    <source>
        <dbReference type="EMBL" id="GEC94129.1"/>
    </source>
</evidence>
<dbReference type="Proteomes" id="UP000318422">
    <property type="component" value="Unassembled WGS sequence"/>
</dbReference>
<organism evidence="4 5">
    <name type="scientific">Zoogloea ramigera</name>
    <dbReference type="NCBI Taxonomy" id="350"/>
    <lineage>
        <taxon>Bacteria</taxon>
        <taxon>Pseudomonadati</taxon>
        <taxon>Pseudomonadota</taxon>
        <taxon>Betaproteobacteria</taxon>
        <taxon>Rhodocyclales</taxon>
        <taxon>Zoogloeaceae</taxon>
        <taxon>Zoogloea</taxon>
    </lineage>
</organism>
<protein>
    <submittedName>
        <fullName evidence="4">Acetyltransferase</fullName>
    </submittedName>
</protein>
<reference evidence="4 5" key="1">
    <citation type="submission" date="2019-06" db="EMBL/GenBank/DDBJ databases">
        <title>Whole genome shotgun sequence of Zoogloea ramigera NBRC 15342.</title>
        <authorList>
            <person name="Hosoyama A."/>
            <person name="Uohara A."/>
            <person name="Ohji S."/>
            <person name="Ichikawa N."/>
        </authorList>
    </citation>
    <scope>NUCLEOTIDE SEQUENCE [LARGE SCALE GENOMIC DNA]</scope>
    <source>
        <strain evidence="4 5">NBRC 15342</strain>
    </source>
</reference>
<comment type="caution">
    <text evidence="4">The sequence shown here is derived from an EMBL/GenBank/DDBJ whole genome shotgun (WGS) entry which is preliminary data.</text>
</comment>